<comment type="catalytic activity">
    <reaction evidence="12">
        <text>L-seryl-[protein] + ATP = O-phospho-L-seryl-[protein] + ADP + H(+)</text>
        <dbReference type="Rhea" id="RHEA:17989"/>
        <dbReference type="Rhea" id="RHEA-COMP:9863"/>
        <dbReference type="Rhea" id="RHEA-COMP:11604"/>
        <dbReference type="ChEBI" id="CHEBI:15378"/>
        <dbReference type="ChEBI" id="CHEBI:29999"/>
        <dbReference type="ChEBI" id="CHEBI:30616"/>
        <dbReference type="ChEBI" id="CHEBI:83421"/>
        <dbReference type="ChEBI" id="CHEBI:456216"/>
        <dbReference type="EC" id="2.7.11.1"/>
    </reaction>
</comment>
<comment type="catalytic activity">
    <reaction evidence="11">
        <text>L-threonyl-[protein] + ATP = O-phospho-L-threonyl-[protein] + ADP + H(+)</text>
        <dbReference type="Rhea" id="RHEA:46608"/>
        <dbReference type="Rhea" id="RHEA-COMP:11060"/>
        <dbReference type="Rhea" id="RHEA-COMP:11605"/>
        <dbReference type="ChEBI" id="CHEBI:15378"/>
        <dbReference type="ChEBI" id="CHEBI:30013"/>
        <dbReference type="ChEBI" id="CHEBI:30616"/>
        <dbReference type="ChEBI" id="CHEBI:61977"/>
        <dbReference type="ChEBI" id="CHEBI:456216"/>
        <dbReference type="EC" id="2.7.11.1"/>
    </reaction>
</comment>
<keyword evidence="7 18" id="KW-0418">Kinase</keyword>
<dbReference type="InterPro" id="IPR058584">
    <property type="entry name" value="IMB1_TNPO1-like_TPR"/>
</dbReference>
<dbReference type="GO" id="GO:0005524">
    <property type="term" value="F:ATP binding"/>
    <property type="evidence" value="ECO:0007669"/>
    <property type="project" value="UniProtKB-KW"/>
</dbReference>
<dbReference type="PANTHER" id="PTHR11139:SF9">
    <property type="entry name" value="SERINE_THREONINE-PROTEIN KINASE MTOR"/>
    <property type="match status" value="1"/>
</dbReference>
<dbReference type="GeneID" id="63788384"/>
<dbReference type="GO" id="GO:0010605">
    <property type="term" value="P:negative regulation of macromolecule metabolic process"/>
    <property type="evidence" value="ECO:0007669"/>
    <property type="project" value="UniProtKB-ARBA"/>
</dbReference>
<dbReference type="PROSITE" id="PS50290">
    <property type="entry name" value="PI3_4_KINASE_3"/>
    <property type="match status" value="1"/>
</dbReference>
<dbReference type="InterPro" id="IPR011009">
    <property type="entry name" value="Kinase-like_dom_sf"/>
</dbReference>
<keyword evidence="5" id="KW-0677">Repeat</keyword>
<dbReference type="InterPro" id="IPR024585">
    <property type="entry name" value="mTOR_dom"/>
</dbReference>
<evidence type="ECO:0000256" key="10">
    <source>
        <dbReference type="ARBA" id="ARBA00023306"/>
    </source>
</evidence>
<evidence type="ECO:0000256" key="11">
    <source>
        <dbReference type="ARBA" id="ARBA00047899"/>
    </source>
</evidence>
<evidence type="ECO:0000256" key="2">
    <source>
        <dbReference type="ARBA" id="ARBA00012513"/>
    </source>
</evidence>
<dbReference type="InterPro" id="IPR000403">
    <property type="entry name" value="PI3/4_kinase_cat_dom"/>
</dbReference>
<keyword evidence="19" id="KW-1185">Reference proteome</keyword>
<dbReference type="GO" id="GO:1901992">
    <property type="term" value="P:positive regulation of mitotic cell cycle phase transition"/>
    <property type="evidence" value="ECO:0007669"/>
    <property type="project" value="UniProtKB-ARBA"/>
</dbReference>
<dbReference type="EMBL" id="MCFI01000014">
    <property type="protein sequence ID" value="ORY80056.1"/>
    <property type="molecule type" value="Genomic_DNA"/>
</dbReference>
<dbReference type="GO" id="GO:0031931">
    <property type="term" value="C:TORC1 complex"/>
    <property type="evidence" value="ECO:0007669"/>
    <property type="project" value="TreeGrafter"/>
</dbReference>
<name>A0A1Y2F9P3_PROLT</name>
<dbReference type="Gene3D" id="3.30.1010.10">
    <property type="entry name" value="Phosphatidylinositol 3-kinase Catalytic Subunit, Chain A, domain 4"/>
    <property type="match status" value="1"/>
</dbReference>
<dbReference type="PROSITE" id="PS00915">
    <property type="entry name" value="PI3_4_KINASE_1"/>
    <property type="match status" value="1"/>
</dbReference>
<dbReference type="InterPro" id="IPR026683">
    <property type="entry name" value="TOR_cat"/>
</dbReference>
<dbReference type="Pfam" id="PF13513">
    <property type="entry name" value="HEAT_EZ"/>
    <property type="match status" value="1"/>
</dbReference>
<dbReference type="GO" id="GO:0016242">
    <property type="term" value="P:negative regulation of macroautophagy"/>
    <property type="evidence" value="ECO:0007669"/>
    <property type="project" value="TreeGrafter"/>
</dbReference>
<evidence type="ECO:0000256" key="13">
    <source>
        <dbReference type="PROSITE-ProRule" id="PRU00103"/>
    </source>
</evidence>
<dbReference type="GO" id="GO:0004674">
    <property type="term" value="F:protein serine/threonine kinase activity"/>
    <property type="evidence" value="ECO:0007669"/>
    <property type="project" value="UniProtKB-KW"/>
</dbReference>
<dbReference type="InterPro" id="IPR036940">
    <property type="entry name" value="PI3/4_kinase_cat_sf"/>
</dbReference>
<dbReference type="PROSITE" id="PS00916">
    <property type="entry name" value="PI3_4_KINASE_2"/>
    <property type="match status" value="1"/>
</dbReference>
<dbReference type="InterPro" id="IPR050517">
    <property type="entry name" value="DDR_Repair_Kinase"/>
</dbReference>
<dbReference type="InterPro" id="IPR011990">
    <property type="entry name" value="TPR-like_helical_dom_sf"/>
</dbReference>
<dbReference type="GO" id="GO:0044877">
    <property type="term" value="F:protein-containing complex binding"/>
    <property type="evidence" value="ECO:0007669"/>
    <property type="project" value="InterPro"/>
</dbReference>
<dbReference type="GO" id="GO:0051321">
    <property type="term" value="P:meiotic cell cycle"/>
    <property type="evidence" value="ECO:0007669"/>
    <property type="project" value="UniProtKB-KW"/>
</dbReference>
<dbReference type="GO" id="GO:0005634">
    <property type="term" value="C:nucleus"/>
    <property type="evidence" value="ECO:0007669"/>
    <property type="project" value="TreeGrafter"/>
</dbReference>
<keyword evidence="8" id="KW-0067">ATP-binding</keyword>
<dbReference type="InterPro" id="IPR057564">
    <property type="entry name" value="HEAT_ATR"/>
</dbReference>
<dbReference type="SMART" id="SM01343">
    <property type="entry name" value="FATC"/>
    <property type="match status" value="1"/>
</dbReference>
<feature type="coiled-coil region" evidence="14">
    <location>
        <begin position="1292"/>
        <end position="1319"/>
    </location>
</feature>
<dbReference type="GO" id="GO:0005737">
    <property type="term" value="C:cytoplasm"/>
    <property type="evidence" value="ECO:0007669"/>
    <property type="project" value="TreeGrafter"/>
</dbReference>
<dbReference type="Gene3D" id="1.20.120.150">
    <property type="entry name" value="FKBP12-rapamycin binding domain"/>
    <property type="match status" value="1"/>
</dbReference>
<evidence type="ECO:0000256" key="14">
    <source>
        <dbReference type="SAM" id="Coils"/>
    </source>
</evidence>
<keyword evidence="9" id="KW-0469">Meiosis</keyword>
<dbReference type="SUPFAM" id="SSF56112">
    <property type="entry name" value="Protein kinase-like (PK-like)"/>
    <property type="match status" value="1"/>
</dbReference>
<dbReference type="GO" id="GO:0031137">
    <property type="term" value="P:regulation of conjugation with cellular fusion"/>
    <property type="evidence" value="ECO:0007669"/>
    <property type="project" value="UniProtKB-ARBA"/>
</dbReference>
<evidence type="ECO:0000256" key="8">
    <source>
        <dbReference type="ARBA" id="ARBA00022840"/>
    </source>
</evidence>
<dbReference type="CDD" id="cd05169">
    <property type="entry name" value="PIKKc_TOR"/>
    <property type="match status" value="1"/>
</dbReference>
<dbReference type="Pfam" id="PF00454">
    <property type="entry name" value="PI3_PI4_kinase"/>
    <property type="match status" value="1"/>
</dbReference>
<evidence type="ECO:0000256" key="5">
    <source>
        <dbReference type="ARBA" id="ARBA00022737"/>
    </source>
</evidence>
<keyword evidence="10" id="KW-0131">Cell cycle</keyword>
<evidence type="ECO:0000313" key="19">
    <source>
        <dbReference type="Proteomes" id="UP000193685"/>
    </source>
</evidence>
<dbReference type="Gene3D" id="1.10.1070.11">
    <property type="entry name" value="Phosphatidylinositol 3-/4-kinase, catalytic domain"/>
    <property type="match status" value="1"/>
</dbReference>
<dbReference type="EC" id="2.7.11.1" evidence="2"/>
<dbReference type="InterPro" id="IPR003152">
    <property type="entry name" value="FATC_dom"/>
</dbReference>
<keyword evidence="3" id="KW-0723">Serine/threonine-protein kinase</keyword>
<dbReference type="Pfam" id="PF11865">
    <property type="entry name" value="mTOR_dom"/>
    <property type="match status" value="1"/>
</dbReference>
<organism evidence="18 19">
    <name type="scientific">Protomyces lactucae-debilis</name>
    <dbReference type="NCBI Taxonomy" id="2754530"/>
    <lineage>
        <taxon>Eukaryota</taxon>
        <taxon>Fungi</taxon>
        <taxon>Dikarya</taxon>
        <taxon>Ascomycota</taxon>
        <taxon>Taphrinomycotina</taxon>
        <taxon>Taphrinomycetes</taxon>
        <taxon>Taphrinales</taxon>
        <taxon>Protomycetaceae</taxon>
        <taxon>Protomyces</taxon>
    </lineage>
</organism>
<keyword evidence="4" id="KW-0808">Transferase</keyword>
<dbReference type="RefSeq" id="XP_040724190.1">
    <property type="nucleotide sequence ID" value="XM_040871785.1"/>
</dbReference>
<feature type="repeat" description="HEAT" evidence="13">
    <location>
        <begin position="690"/>
        <end position="722"/>
    </location>
</feature>
<evidence type="ECO:0000256" key="9">
    <source>
        <dbReference type="ARBA" id="ARBA00023254"/>
    </source>
</evidence>
<dbReference type="GO" id="GO:0038202">
    <property type="term" value="P:TORC1 signaling"/>
    <property type="evidence" value="ECO:0007669"/>
    <property type="project" value="TreeGrafter"/>
</dbReference>
<dbReference type="Gene3D" id="1.25.10.10">
    <property type="entry name" value="Leucine-rich Repeat Variant"/>
    <property type="match status" value="5"/>
</dbReference>
<proteinExistence type="inferred from homology"/>
<dbReference type="FunFam" id="1.20.120.150:FF:000001">
    <property type="entry name" value="Serine/threonine-protein kinase TOR"/>
    <property type="match status" value="1"/>
</dbReference>
<evidence type="ECO:0000259" key="15">
    <source>
        <dbReference type="PROSITE" id="PS50290"/>
    </source>
</evidence>
<protein>
    <recommendedName>
        <fullName evidence="2">non-specific serine/threonine protein kinase</fullName>
        <ecNumber evidence="2">2.7.11.1</ecNumber>
    </recommendedName>
</protein>
<dbReference type="SUPFAM" id="SSF47212">
    <property type="entry name" value="FKBP12-rapamycin-binding domain of FKBP-rapamycin-associated protein (FRAP)"/>
    <property type="match status" value="1"/>
</dbReference>
<dbReference type="SMART" id="SM01346">
    <property type="entry name" value="DUF3385"/>
    <property type="match status" value="1"/>
</dbReference>
<dbReference type="PROSITE" id="PS51190">
    <property type="entry name" value="FATC"/>
    <property type="match status" value="1"/>
</dbReference>
<feature type="domain" description="PI3K/PI4K catalytic" evidence="15">
    <location>
        <begin position="1952"/>
        <end position="2267"/>
    </location>
</feature>
<dbReference type="InterPro" id="IPR036738">
    <property type="entry name" value="FRB_sf"/>
</dbReference>
<dbReference type="SUPFAM" id="SSF48371">
    <property type="entry name" value="ARM repeat"/>
    <property type="match status" value="2"/>
</dbReference>
<dbReference type="Pfam" id="PF23593">
    <property type="entry name" value="HEAT_ATR"/>
    <property type="match status" value="1"/>
</dbReference>
<dbReference type="InterPro" id="IPR014009">
    <property type="entry name" value="PIK_FAT"/>
</dbReference>
<keyword evidence="14" id="KW-0175">Coiled coil</keyword>
<dbReference type="STRING" id="56484.A0A1Y2F9P3"/>
<dbReference type="Pfam" id="PF25574">
    <property type="entry name" value="TPR_IMB1"/>
    <property type="match status" value="1"/>
</dbReference>
<gene>
    <name evidence="18" type="ORF">BCR37DRAFT_399794</name>
</gene>
<feature type="domain" description="FAT" evidence="16">
    <location>
        <begin position="1229"/>
        <end position="1778"/>
    </location>
</feature>
<dbReference type="GO" id="GO:0031932">
    <property type="term" value="C:TORC2 complex"/>
    <property type="evidence" value="ECO:0007669"/>
    <property type="project" value="TreeGrafter"/>
</dbReference>
<dbReference type="PROSITE" id="PS51189">
    <property type="entry name" value="FAT"/>
    <property type="match status" value="1"/>
</dbReference>
<dbReference type="SMART" id="SM00146">
    <property type="entry name" value="PI3Kc"/>
    <property type="match status" value="1"/>
</dbReference>
<evidence type="ECO:0000256" key="4">
    <source>
        <dbReference type="ARBA" id="ARBA00022679"/>
    </source>
</evidence>
<dbReference type="GO" id="GO:0000785">
    <property type="term" value="C:chromatin"/>
    <property type="evidence" value="ECO:0007669"/>
    <property type="project" value="UniProtKB-ARBA"/>
</dbReference>
<dbReference type="SMART" id="SM01345">
    <property type="entry name" value="Rapamycin_bind"/>
    <property type="match status" value="1"/>
</dbReference>
<dbReference type="SUPFAM" id="SSF48452">
    <property type="entry name" value="TPR-like"/>
    <property type="match status" value="1"/>
</dbReference>
<evidence type="ECO:0000259" key="16">
    <source>
        <dbReference type="PROSITE" id="PS51189"/>
    </source>
</evidence>
<dbReference type="GO" id="GO:0045944">
    <property type="term" value="P:positive regulation of transcription by RNA polymerase II"/>
    <property type="evidence" value="ECO:0007669"/>
    <property type="project" value="UniProtKB-ARBA"/>
</dbReference>
<evidence type="ECO:0000256" key="3">
    <source>
        <dbReference type="ARBA" id="ARBA00022527"/>
    </source>
</evidence>
<evidence type="ECO:0000313" key="18">
    <source>
        <dbReference type="EMBL" id="ORY80056.1"/>
    </source>
</evidence>
<evidence type="ECO:0000256" key="1">
    <source>
        <dbReference type="ARBA" id="ARBA00011031"/>
    </source>
</evidence>
<comment type="similarity">
    <text evidence="1">Belongs to the PI3/PI4-kinase family.</text>
</comment>
<dbReference type="InterPro" id="IPR003151">
    <property type="entry name" value="PIK-rel_kinase_FAT"/>
</dbReference>
<dbReference type="FunFam" id="1.10.1070.11:FF:000007">
    <property type="entry name" value="Serine/threonine-protein kinase TOR"/>
    <property type="match status" value="1"/>
</dbReference>
<dbReference type="FunFam" id="1.25.10.10:FF:000371">
    <property type="entry name" value="Serine/threonine-protein kinase TOR"/>
    <property type="match status" value="1"/>
</dbReference>
<keyword evidence="6" id="KW-0547">Nucleotide-binding</keyword>
<dbReference type="Pfam" id="PF02260">
    <property type="entry name" value="FATC"/>
    <property type="match status" value="1"/>
</dbReference>
<dbReference type="FunFam" id="3.30.1010.10:FF:000004">
    <property type="entry name" value="Serine/threonine-protein kinase TOR"/>
    <property type="match status" value="1"/>
</dbReference>
<dbReference type="FunFam" id="1.25.10.10:FF:000582">
    <property type="entry name" value="Serine/threonine-protein kinase TOR"/>
    <property type="match status" value="1"/>
</dbReference>
<dbReference type="Pfam" id="PF08771">
    <property type="entry name" value="FRB_dom"/>
    <property type="match status" value="1"/>
</dbReference>
<dbReference type="GO" id="GO:0010972">
    <property type="term" value="P:negative regulation of G2/M transition of mitotic cell cycle"/>
    <property type="evidence" value="ECO:0007669"/>
    <property type="project" value="UniProtKB-ARBA"/>
</dbReference>
<dbReference type="InterPro" id="IPR011989">
    <property type="entry name" value="ARM-like"/>
</dbReference>
<comment type="caution">
    <text evidence="18">The sequence shown here is derived from an EMBL/GenBank/DDBJ whole genome shotgun (WGS) entry which is preliminary data.</text>
</comment>
<dbReference type="InterPro" id="IPR018936">
    <property type="entry name" value="PI3/4_kinase_CS"/>
</dbReference>
<dbReference type="InterPro" id="IPR009076">
    <property type="entry name" value="FRB_dom"/>
</dbReference>
<accession>A0A1Y2F9P3</accession>
<dbReference type="InterPro" id="IPR021133">
    <property type="entry name" value="HEAT_type_2"/>
</dbReference>
<dbReference type="PROSITE" id="PS50077">
    <property type="entry name" value="HEAT_REPEAT"/>
    <property type="match status" value="1"/>
</dbReference>
<evidence type="ECO:0000259" key="17">
    <source>
        <dbReference type="PROSITE" id="PS51190"/>
    </source>
</evidence>
<dbReference type="PANTHER" id="PTHR11139">
    <property type="entry name" value="ATAXIA TELANGIECTASIA MUTATED ATM -RELATED"/>
    <property type="match status" value="1"/>
</dbReference>
<dbReference type="Pfam" id="PF02259">
    <property type="entry name" value="FAT"/>
    <property type="match status" value="1"/>
</dbReference>
<dbReference type="InterPro" id="IPR016024">
    <property type="entry name" value="ARM-type_fold"/>
</dbReference>
<dbReference type="OrthoDB" id="381190at2759"/>
<dbReference type="GO" id="GO:2000243">
    <property type="term" value="P:positive regulation of reproductive process"/>
    <property type="evidence" value="ECO:0007669"/>
    <property type="project" value="UniProtKB-ARBA"/>
</dbReference>
<evidence type="ECO:0000256" key="6">
    <source>
        <dbReference type="ARBA" id="ARBA00022741"/>
    </source>
</evidence>
<feature type="domain" description="FATC" evidence="17">
    <location>
        <begin position="2303"/>
        <end position="2335"/>
    </location>
</feature>
<dbReference type="OMA" id="MRQHSAK"/>
<evidence type="ECO:0000256" key="7">
    <source>
        <dbReference type="ARBA" id="ARBA00022777"/>
    </source>
</evidence>
<reference evidence="18 19" key="1">
    <citation type="submission" date="2016-07" db="EMBL/GenBank/DDBJ databases">
        <title>Pervasive Adenine N6-methylation of Active Genes in Fungi.</title>
        <authorList>
            <consortium name="DOE Joint Genome Institute"/>
            <person name="Mondo S.J."/>
            <person name="Dannebaum R.O."/>
            <person name="Kuo R.C."/>
            <person name="Labutti K."/>
            <person name="Haridas S."/>
            <person name="Kuo A."/>
            <person name="Salamov A."/>
            <person name="Ahrendt S.R."/>
            <person name="Lipzen A."/>
            <person name="Sullivan W."/>
            <person name="Andreopoulos W.B."/>
            <person name="Clum A."/>
            <person name="Lindquist E."/>
            <person name="Daum C."/>
            <person name="Ramamoorthy G.K."/>
            <person name="Gryganskyi A."/>
            <person name="Culley D."/>
            <person name="Magnuson J.K."/>
            <person name="James T.Y."/>
            <person name="O'Malley M.A."/>
            <person name="Stajich J.E."/>
            <person name="Spatafora J.W."/>
            <person name="Visel A."/>
            <person name="Grigoriev I.V."/>
        </authorList>
    </citation>
    <scope>NUCLEOTIDE SEQUENCE [LARGE SCALE GENOMIC DNA]</scope>
    <source>
        <strain evidence="18 19">12-1054</strain>
    </source>
</reference>
<sequence length="2335" mass="264487">MEALFSDLRSRNTETRLRAANDLRDYVIATSRELSGEAFTRFNNEINKKIFELIHSHDNHEKLGAIVAIDRLIEFESEDGNTKITRFANYLRIVLPGNDQQAMTLAAKALGKLAVSGGVLTAEFVEFEIKRSLEWLQGDRNENRRMAAVLVIREFAINAPTLIYSYVSQILDLLWMALRDPKVVIRISAADALSSCLDIVFQREGALRTQWYIRILDEADHGFKSSSVEVIHGSLLAYRALLLKAGMFMHERYRATCDLVLRYKDHRDSLVRRMVVSLIPALASYNPSDFTSSYLTKSMSYLLAQLKKERDRTSSYVAIGEVAIAVKSAMNPYLDAILANVREGLATKGRARRENETAIFQCISMLAIAVGQALKPHMHELLDMMFACGLSETLRNALVDLAHHIPPLLPTIQERLLNLLSLILSGRPFRPPGAPTAMVTSHPSREARDALAIEGRDADLVSLALTTLGTFDFTNNVLNELVRDCVISYLEDDNSEVRKAAALTACQLFVRDPICFQTSNHAIQLVGEVLEKLLTVGIADPDSSIRLIVLSSLDERFDRHLAQAENVRSLFIALNDEVFEIRQITISIIGRLTYHNPAYVMPSLRKTLIQLLTELEFSGVSRNKEESARLLSLLIAAASKLIKPYVDPMLKVMLPRARDPSPGVASSVLAALGELSTVGGEDLLTYLDDLMPLIIETLQDQSSTVKRDAALRTLGQLASASGYVIDPYLDYPALLNILISFLKSEQAGSIRRETVKLIGILGALDPYRHQMLERGPEDHLPEQKALTQDASLLVTGMGPSAEEYYPTVVITTLMSILKDQSLSTHHTAVIQAIMYIFKTLGLKCVPFLSQIIPGFILVMRTSSPNILEFYFQQLGILISIVKQHIRNFLPDIFQLIRDFWNPTSNLQLTILALVESIARALEGEFKVFLPSLLPLMLQIFDADNSPQRITTQKVLHAFIVFGANVEEYMHLILPVIVRGLERTDVPISLRKSSIHAIAQLSRKVNFSDLSSRIIHPLARVLATGPHELKMAAMDCLCALVFQLGYDYAIFIPMVNKCLITNKIQHSNYDLLVSKLLKGESLPQDLNPDVSFGDLREGDATSAEMAAKKLPVNQQHLKNAWEASQRSTRDDWQEWIRRLSVELLNESPSHALRACAGLAGLYYPLARELFNAAFVSCWTELYEQYQDELVRAIETALTSPNIPPEILQALLNLAEFMEHDDKALPIDIRTLGSYAAKCHAFAKALHYKELEFISEPSAETIESLISINNQLQQPDAAIGILTNAQQHDDLELKETWYEKLQRWEDALHAYEKRSSEEQKTFAVTMGKMRCLHALGEWDYLSQLAQDKWIHAGHDVRRSIAPLAAAAAWGLGQWELMDDYIGVMKADAPDKAFFKAIISLHRNQFPEALLHITRARDLLDTELTALVGESYNRAYSVAVRVQMLAELEEIITYKQSKDLPARQAIMRKTWMKRLKGCQRNVEVWQRMLKVRALVISPGENMEMWIKFANLCRKSGRLGLAEKSLNSLLPEGAVAGDLTLAQPRVVYAHLKYQYETQDKALALSKLQEFTTRMSADLGMDERTIKQTSAVRQESLQTDVADYYKLLARCYNKQGEWQVALERDWTINNTEEVLQSYHLATQFDKDWYKAWHSWALANFDVIQQAEATDEGVTHDMYAKRIRPAVQAFFRSIALSSGNSLQDTLRLLSLWFKYANNHDVSQAITEGFTTVSIDTWLEVIPQLIARIHAAGANVRRLIHLLLADVGRAHPQALVYPLTVASKSQSASRQRAALDVMDKMKVHSAILVEQAELVSHELIRVAILWHEQWHEGLEEASRLYFGDRNIEAMFATLEPLHELLERGPETLRETSFNQAFGRDLQEARSWCAKYKRTQETADLNAAWDLYYQVFRKISRQLPQLTTLELQYVSPKLLEAQDLELAVPGTYHSGREIIKIGSFASTFNVITSKQRPRRLTMKGSDGKDYQYVLKGHEDIRQDERVMQLFGLVNTLLSIDSESFKRHLNIQRYPVIPLSPNSGLLGWVPDSDTLHVLIRDYRDSRKILLNIEHRLMLQMAPDYDNLTLLQKVEVFEYALDNTTGQDLYRVLWLKSRSSEAWLDRRTNYTRSLAVMSMTGYILGLGDRHPSNLMLDRYTGKVIHIDFGDCFEVAMHREKFPERIPFRLTRMLTNAMEVSGIEGSFRITCEHVMRVLRENKESLMAVLEAFVYDPLINWRLLTTGPSPGDGQGRRTSVGEADGEVDENLMAVRRTRPDESEQLREAQNKPEVLNQRAVNVLNRVSNKLTGRDFKPDNELDVKIQVEKLIQQATSLENLCQAYIGWCAFW</sequence>
<evidence type="ECO:0000256" key="12">
    <source>
        <dbReference type="ARBA" id="ARBA00048679"/>
    </source>
</evidence>
<dbReference type="Proteomes" id="UP000193685">
    <property type="component" value="Unassembled WGS sequence"/>
</dbReference>